<dbReference type="Proteomes" id="UP000014629">
    <property type="component" value="Unassembled WGS sequence"/>
</dbReference>
<gene>
    <name evidence="2" type="ORF">STRAU_1014</name>
</gene>
<dbReference type="PATRIC" id="fig|1286094.4.peg.993"/>
<sequence length="142" mass="15507">MGGGPGTTPSAYGELKVSQAELAKIGEHASGLFDRLSDKARVSIPSSRKAAGDLTQQGFALGSGLQHVAKRWEEQLNSLRDACAHISNHMRVTKKLHQDDEDYIRRQLSRIDVLDAGFDERGGKPGEKNPVYLPPPSEKKDD</sequence>
<evidence type="ECO:0000313" key="3">
    <source>
        <dbReference type="Proteomes" id="UP000014629"/>
    </source>
</evidence>
<organism evidence="2 3">
    <name type="scientific">Streptomyces aurantiacus JA 4570</name>
    <dbReference type="NCBI Taxonomy" id="1286094"/>
    <lineage>
        <taxon>Bacteria</taxon>
        <taxon>Bacillati</taxon>
        <taxon>Actinomycetota</taxon>
        <taxon>Actinomycetes</taxon>
        <taxon>Kitasatosporales</taxon>
        <taxon>Streptomycetaceae</taxon>
        <taxon>Streptomyces</taxon>
        <taxon>Streptomyces aurantiacus group</taxon>
    </lineage>
</organism>
<keyword evidence="3" id="KW-1185">Reference proteome</keyword>
<dbReference type="AlphaFoldDB" id="S4AWW9"/>
<evidence type="ECO:0000313" key="2">
    <source>
        <dbReference type="EMBL" id="EPH45932.1"/>
    </source>
</evidence>
<feature type="region of interest" description="Disordered" evidence="1">
    <location>
        <begin position="116"/>
        <end position="142"/>
    </location>
</feature>
<proteinExistence type="predicted"/>
<evidence type="ECO:0000256" key="1">
    <source>
        <dbReference type="SAM" id="MobiDB-lite"/>
    </source>
</evidence>
<dbReference type="EMBL" id="AOPZ01000036">
    <property type="protein sequence ID" value="EPH45932.1"/>
    <property type="molecule type" value="Genomic_DNA"/>
</dbReference>
<accession>S4AWW9</accession>
<protein>
    <submittedName>
        <fullName evidence="2">Uncharacterized protein</fullName>
    </submittedName>
</protein>
<comment type="caution">
    <text evidence="2">The sequence shown here is derived from an EMBL/GenBank/DDBJ whole genome shotgun (WGS) entry which is preliminary data.</text>
</comment>
<feature type="compositionally biased region" description="Basic and acidic residues" evidence="1">
    <location>
        <begin position="118"/>
        <end position="127"/>
    </location>
</feature>
<reference evidence="2 3" key="1">
    <citation type="submission" date="2013-02" db="EMBL/GenBank/DDBJ databases">
        <title>Draft Genome Sequence of Streptomyces aurantiacus, Which Produces Setomimycin.</title>
        <authorList>
            <person name="Gruening B.A."/>
            <person name="Praeg A."/>
            <person name="Erxleben A."/>
            <person name="Guenther S."/>
            <person name="Mueller M."/>
        </authorList>
    </citation>
    <scope>NUCLEOTIDE SEQUENCE [LARGE SCALE GENOMIC DNA]</scope>
    <source>
        <strain evidence="2 3">JA 4570</strain>
    </source>
</reference>
<name>S4AWW9_9ACTN</name>